<evidence type="ECO:0000256" key="1">
    <source>
        <dbReference type="ARBA" id="ARBA00004162"/>
    </source>
</evidence>
<evidence type="ECO:0000256" key="3">
    <source>
        <dbReference type="ARBA" id="ARBA00022475"/>
    </source>
</evidence>
<evidence type="ECO:0000256" key="5">
    <source>
        <dbReference type="ARBA" id="ARBA00022989"/>
    </source>
</evidence>
<comment type="subcellular location">
    <subcellularLocation>
        <location evidence="1">Cell membrane</location>
        <topology evidence="1">Single-pass membrane protein</topology>
    </subcellularLocation>
    <subcellularLocation>
        <location evidence="7">Cell membrane</location>
        <topology evidence="7">Single-pass type II membrane protein</topology>
    </subcellularLocation>
</comment>
<proteinExistence type="inferred from homology"/>
<dbReference type="PANTHER" id="PTHR30558:SF7">
    <property type="entry name" value="TOL-PAL SYSTEM PROTEIN TOLR"/>
    <property type="match status" value="1"/>
</dbReference>
<keyword evidence="4 7" id="KW-0812">Transmembrane</keyword>
<protein>
    <submittedName>
        <fullName evidence="9">ExbD/TolR family protein</fullName>
    </submittedName>
</protein>
<name>A0A7X7LYS6_9RHOO</name>
<dbReference type="EMBL" id="JAAYYV010000439">
    <property type="protein sequence ID" value="NLF55728.1"/>
    <property type="molecule type" value="Genomic_DNA"/>
</dbReference>
<sequence length="137" mass="14729">MRQRRLMNQINVVPYIDVMLVLLVIFMVTAPMVQPGTIDVPSAGVSASPPAEAMVLEIKADGAMSIRASSNAAPRPLADREFQGVLEDALAKNPEQPFLVAASKELQYQKVIDVLEAAREAGVRKISLQTQTGSGGR</sequence>
<organism evidence="9 10">
    <name type="scientific">Thauera phenolivorans</name>
    <dbReference type="NCBI Taxonomy" id="1792543"/>
    <lineage>
        <taxon>Bacteria</taxon>
        <taxon>Pseudomonadati</taxon>
        <taxon>Pseudomonadota</taxon>
        <taxon>Betaproteobacteria</taxon>
        <taxon>Rhodocyclales</taxon>
        <taxon>Zoogloeaceae</taxon>
        <taxon>Thauera</taxon>
    </lineage>
</organism>
<dbReference type="Proteomes" id="UP000536534">
    <property type="component" value="Unassembled WGS sequence"/>
</dbReference>
<dbReference type="Pfam" id="PF02472">
    <property type="entry name" value="ExbD"/>
    <property type="match status" value="1"/>
</dbReference>
<evidence type="ECO:0000313" key="10">
    <source>
        <dbReference type="Proteomes" id="UP000536534"/>
    </source>
</evidence>
<keyword evidence="3" id="KW-1003">Cell membrane</keyword>
<dbReference type="AlphaFoldDB" id="A0A7X7LYS6"/>
<dbReference type="GO" id="GO:0005886">
    <property type="term" value="C:plasma membrane"/>
    <property type="evidence" value="ECO:0007669"/>
    <property type="project" value="UniProtKB-SubCell"/>
</dbReference>
<feature type="transmembrane region" description="Helical" evidence="8">
    <location>
        <begin position="12"/>
        <end position="33"/>
    </location>
</feature>
<keyword evidence="5 8" id="KW-1133">Transmembrane helix</keyword>
<dbReference type="Gene3D" id="3.30.420.270">
    <property type="match status" value="1"/>
</dbReference>
<accession>A0A7X7LYS6</accession>
<comment type="similarity">
    <text evidence="2 7">Belongs to the ExbD/TolR family.</text>
</comment>
<evidence type="ECO:0000313" key="9">
    <source>
        <dbReference type="EMBL" id="NLF55728.1"/>
    </source>
</evidence>
<dbReference type="GO" id="GO:0015031">
    <property type="term" value="P:protein transport"/>
    <property type="evidence" value="ECO:0007669"/>
    <property type="project" value="UniProtKB-KW"/>
</dbReference>
<evidence type="ECO:0000256" key="4">
    <source>
        <dbReference type="ARBA" id="ARBA00022692"/>
    </source>
</evidence>
<keyword evidence="6 8" id="KW-0472">Membrane</keyword>
<dbReference type="InterPro" id="IPR003400">
    <property type="entry name" value="ExbD"/>
</dbReference>
<keyword evidence="7" id="KW-0813">Transport</keyword>
<evidence type="ECO:0000256" key="7">
    <source>
        <dbReference type="RuleBase" id="RU003879"/>
    </source>
</evidence>
<gene>
    <name evidence="9" type="ORF">GX576_15270</name>
</gene>
<evidence type="ECO:0000256" key="6">
    <source>
        <dbReference type="ARBA" id="ARBA00023136"/>
    </source>
</evidence>
<comment type="caution">
    <text evidence="9">The sequence shown here is derived from an EMBL/GenBank/DDBJ whole genome shotgun (WGS) entry which is preliminary data.</text>
</comment>
<dbReference type="GO" id="GO:0022857">
    <property type="term" value="F:transmembrane transporter activity"/>
    <property type="evidence" value="ECO:0007669"/>
    <property type="project" value="InterPro"/>
</dbReference>
<evidence type="ECO:0000256" key="8">
    <source>
        <dbReference type="SAM" id="Phobius"/>
    </source>
</evidence>
<dbReference type="PANTHER" id="PTHR30558">
    <property type="entry name" value="EXBD MEMBRANE COMPONENT OF PMF-DRIVEN MACROMOLECULE IMPORT SYSTEM"/>
    <property type="match status" value="1"/>
</dbReference>
<reference evidence="9 10" key="1">
    <citation type="journal article" date="2020" name="Biotechnol. Biofuels">
        <title>New insights from the biogas microbiome by comprehensive genome-resolved metagenomics of nearly 1600 species originating from multiple anaerobic digesters.</title>
        <authorList>
            <person name="Campanaro S."/>
            <person name="Treu L."/>
            <person name="Rodriguez-R L.M."/>
            <person name="Kovalovszki A."/>
            <person name="Ziels R.M."/>
            <person name="Maus I."/>
            <person name="Zhu X."/>
            <person name="Kougias P.G."/>
            <person name="Basile A."/>
            <person name="Luo G."/>
            <person name="Schluter A."/>
            <person name="Konstantinidis K.T."/>
            <person name="Angelidaki I."/>
        </authorList>
    </citation>
    <scope>NUCLEOTIDE SEQUENCE [LARGE SCALE GENOMIC DNA]</scope>
    <source>
        <strain evidence="9">AS06rmzACSIP_256</strain>
    </source>
</reference>
<evidence type="ECO:0000256" key="2">
    <source>
        <dbReference type="ARBA" id="ARBA00005811"/>
    </source>
</evidence>
<keyword evidence="7" id="KW-0653">Protein transport</keyword>